<dbReference type="SUPFAM" id="SSF69118">
    <property type="entry name" value="AhpD-like"/>
    <property type="match status" value="1"/>
</dbReference>
<accession>A0A6P2C604</accession>
<organism evidence="2 3">
    <name type="scientific">Trebonia kvetii</name>
    <dbReference type="NCBI Taxonomy" id="2480626"/>
    <lineage>
        <taxon>Bacteria</taxon>
        <taxon>Bacillati</taxon>
        <taxon>Actinomycetota</taxon>
        <taxon>Actinomycetes</taxon>
        <taxon>Streptosporangiales</taxon>
        <taxon>Treboniaceae</taxon>
        <taxon>Trebonia</taxon>
    </lineage>
</organism>
<evidence type="ECO:0000313" key="2">
    <source>
        <dbReference type="EMBL" id="TVZ04943.1"/>
    </source>
</evidence>
<dbReference type="InterPro" id="IPR004675">
    <property type="entry name" value="AhpD_core"/>
</dbReference>
<dbReference type="PANTHER" id="PTHR34846:SF5">
    <property type="entry name" value="CARBOXYMUCONOLACTONE DECARBOXYLASE-LIKE DOMAIN-CONTAINING PROTEIN"/>
    <property type="match status" value="1"/>
</dbReference>
<dbReference type="OrthoDB" id="331146at2"/>
<dbReference type="RefSeq" id="WP_145852649.1">
    <property type="nucleotide sequence ID" value="NZ_RPFW01000002.1"/>
</dbReference>
<protein>
    <submittedName>
        <fullName evidence="2">Carboxymuconolactone decarboxylase family protein</fullName>
    </submittedName>
</protein>
<dbReference type="GO" id="GO:0051920">
    <property type="term" value="F:peroxiredoxin activity"/>
    <property type="evidence" value="ECO:0007669"/>
    <property type="project" value="InterPro"/>
</dbReference>
<name>A0A6P2C604_9ACTN</name>
<proteinExistence type="predicted"/>
<dbReference type="InterPro" id="IPR003779">
    <property type="entry name" value="CMD-like"/>
</dbReference>
<keyword evidence="3" id="KW-1185">Reference proteome</keyword>
<comment type="caution">
    <text evidence="2">The sequence shown here is derived from an EMBL/GenBank/DDBJ whole genome shotgun (WGS) entry which is preliminary data.</text>
</comment>
<dbReference type="InterPro" id="IPR029032">
    <property type="entry name" value="AhpD-like"/>
</dbReference>
<dbReference type="Gene3D" id="1.20.1290.10">
    <property type="entry name" value="AhpD-like"/>
    <property type="match status" value="1"/>
</dbReference>
<dbReference type="EMBL" id="RPFW01000002">
    <property type="protein sequence ID" value="TVZ04943.1"/>
    <property type="molecule type" value="Genomic_DNA"/>
</dbReference>
<dbReference type="PANTHER" id="PTHR34846">
    <property type="entry name" value="4-CARBOXYMUCONOLACTONE DECARBOXYLASE FAMILY PROTEIN (AFU_ORTHOLOGUE AFUA_6G11590)"/>
    <property type="match status" value="1"/>
</dbReference>
<dbReference type="NCBIfam" id="TIGR00778">
    <property type="entry name" value="ahpD_dom"/>
    <property type="match status" value="1"/>
</dbReference>
<reference evidence="2 3" key="1">
    <citation type="submission" date="2018-11" db="EMBL/GenBank/DDBJ databases">
        <title>Trebonia kvetii gen.nov., sp.nov., a novel acidophilic actinobacterium, and proposal of the new actinobacterial family Treboniaceae fam. nov.</title>
        <authorList>
            <person name="Rapoport D."/>
            <person name="Sagova-Mareckova M."/>
            <person name="Sedlacek I."/>
            <person name="Provaznik J."/>
            <person name="Kralova S."/>
            <person name="Pavlinic D."/>
            <person name="Benes V."/>
            <person name="Kopecky J."/>
        </authorList>
    </citation>
    <scope>NUCLEOTIDE SEQUENCE [LARGE SCALE GENOMIC DNA]</scope>
    <source>
        <strain evidence="2 3">15Tr583</strain>
    </source>
</reference>
<dbReference type="Proteomes" id="UP000460272">
    <property type="component" value="Unassembled WGS sequence"/>
</dbReference>
<evidence type="ECO:0000259" key="1">
    <source>
        <dbReference type="Pfam" id="PF02627"/>
    </source>
</evidence>
<sequence>MTTTDSAAAQAAYVEIPVRFDFDSLAPKASRAVATLHKAAIADLAAAGVEQGLIELVRLRASQLNGCAYCVDMHSADARSAGVGGQRLDMLPVWEDAPFYSAQERAALALTESVTRLSETHAPGPVVAEALQVLGGQKTAAILALIVSINAWNEIGVTSRCWPVGLRAE</sequence>
<gene>
    <name evidence="2" type="ORF">EAS64_09935</name>
</gene>
<feature type="domain" description="Carboxymuconolactone decarboxylase-like" evidence="1">
    <location>
        <begin position="27"/>
        <end position="112"/>
    </location>
</feature>
<evidence type="ECO:0000313" key="3">
    <source>
        <dbReference type="Proteomes" id="UP000460272"/>
    </source>
</evidence>
<dbReference type="Pfam" id="PF02627">
    <property type="entry name" value="CMD"/>
    <property type="match status" value="1"/>
</dbReference>
<dbReference type="AlphaFoldDB" id="A0A6P2C604"/>